<evidence type="ECO:0000313" key="4">
    <source>
        <dbReference type="Proteomes" id="UP000198876"/>
    </source>
</evidence>
<dbReference type="RefSeq" id="WP_143095478.1">
    <property type="nucleotide sequence ID" value="NZ_FOOQ01000001.1"/>
</dbReference>
<protein>
    <recommendedName>
        <fullName evidence="2">DUF7282 domain-containing protein</fullName>
    </recommendedName>
</protein>
<keyword evidence="4" id="KW-1185">Reference proteome</keyword>
<name>A0A1I2PLJ3_9EURY</name>
<sequence length="200" mass="21808">MSEKNYLRAATGRRTALRTIGGAIAFGVGLGSVGSAAAVHEESHQENYADIKFNPQRTTGESVRVARYEPKGDGFITIHTWDLIEEQNGSDTICGVSGLFEPGEYSNVEVQLFDDGTGYSPAFGDRERLEEDQPLVAVPHRDRNDNGSFDFVTEENPAHADIPFTNGTQVRDDLPVDGATNDWADVKVVSDNRNDGTSED</sequence>
<accession>A0A1I2PLJ3</accession>
<dbReference type="AlphaFoldDB" id="A0A1I2PLJ3"/>
<reference evidence="4" key="1">
    <citation type="submission" date="2016-10" db="EMBL/GenBank/DDBJ databases">
        <authorList>
            <person name="Varghese N."/>
            <person name="Submissions S."/>
        </authorList>
    </citation>
    <scope>NUCLEOTIDE SEQUENCE [LARGE SCALE GENOMIC DNA]</scope>
    <source>
        <strain evidence="4">CGMCC 1.7739</strain>
    </source>
</reference>
<dbReference type="OrthoDB" id="239724at2157"/>
<evidence type="ECO:0000256" key="1">
    <source>
        <dbReference type="SAM" id="MobiDB-lite"/>
    </source>
</evidence>
<dbReference type="STRING" id="553467.SAMN04488063_1562"/>
<proteinExistence type="predicted"/>
<evidence type="ECO:0000259" key="2">
    <source>
        <dbReference type="Pfam" id="PF23951"/>
    </source>
</evidence>
<feature type="domain" description="DUF7282" evidence="2">
    <location>
        <begin position="49"/>
        <end position="173"/>
    </location>
</feature>
<dbReference type="InterPro" id="IPR055706">
    <property type="entry name" value="Slg1/2_DUF7282"/>
</dbReference>
<organism evidence="3 4">
    <name type="scientific">Halopelagius inordinatus</name>
    <dbReference type="NCBI Taxonomy" id="553467"/>
    <lineage>
        <taxon>Archaea</taxon>
        <taxon>Methanobacteriati</taxon>
        <taxon>Methanobacteriota</taxon>
        <taxon>Stenosarchaea group</taxon>
        <taxon>Halobacteria</taxon>
        <taxon>Halobacteriales</taxon>
        <taxon>Haloferacaceae</taxon>
    </lineage>
</organism>
<dbReference type="EMBL" id="FOOQ01000001">
    <property type="protein sequence ID" value="SFG14516.1"/>
    <property type="molecule type" value="Genomic_DNA"/>
</dbReference>
<dbReference type="Proteomes" id="UP000198876">
    <property type="component" value="Unassembled WGS sequence"/>
</dbReference>
<evidence type="ECO:0000313" key="3">
    <source>
        <dbReference type="EMBL" id="SFG14516.1"/>
    </source>
</evidence>
<gene>
    <name evidence="3" type="ORF">SAMN04488063_1562</name>
</gene>
<dbReference type="Pfam" id="PF23951">
    <property type="entry name" value="DUF7282"/>
    <property type="match status" value="1"/>
</dbReference>
<feature type="region of interest" description="Disordered" evidence="1">
    <location>
        <begin position="158"/>
        <end position="179"/>
    </location>
</feature>